<keyword evidence="5" id="KW-1185">Reference proteome</keyword>
<dbReference type="Pfam" id="PF00550">
    <property type="entry name" value="PP-binding"/>
    <property type="match status" value="1"/>
</dbReference>
<dbReference type="Gene3D" id="3.30.300.30">
    <property type="match status" value="1"/>
</dbReference>
<dbReference type="InterPro" id="IPR036736">
    <property type="entry name" value="ACP-like_sf"/>
</dbReference>
<dbReference type="STRING" id="235985.SAMN05414137_118151"/>
<dbReference type="SUPFAM" id="SSF47336">
    <property type="entry name" value="ACP-like"/>
    <property type="match status" value="1"/>
</dbReference>
<dbReference type="InterPro" id="IPR000873">
    <property type="entry name" value="AMP-dep_synth/lig_dom"/>
</dbReference>
<dbReference type="PROSITE" id="PS50075">
    <property type="entry name" value="CARRIER"/>
    <property type="match status" value="1"/>
</dbReference>
<feature type="domain" description="Carrier" evidence="3">
    <location>
        <begin position="1"/>
        <end position="66"/>
    </location>
</feature>
<dbReference type="PANTHER" id="PTHR43352">
    <property type="entry name" value="ACETYL-COA SYNTHETASE"/>
    <property type="match status" value="1"/>
</dbReference>
<organism evidence="4 5">
    <name type="scientific">Streptacidiphilus jiangxiensis</name>
    <dbReference type="NCBI Taxonomy" id="235985"/>
    <lineage>
        <taxon>Bacteria</taxon>
        <taxon>Bacillati</taxon>
        <taxon>Actinomycetota</taxon>
        <taxon>Actinomycetes</taxon>
        <taxon>Kitasatosporales</taxon>
        <taxon>Streptomycetaceae</taxon>
        <taxon>Streptacidiphilus</taxon>
    </lineage>
</organism>
<protein>
    <submittedName>
        <fullName evidence="4">Acyl carrier protein</fullName>
    </submittedName>
</protein>
<dbReference type="Proteomes" id="UP000183015">
    <property type="component" value="Unassembled WGS sequence"/>
</dbReference>
<dbReference type="AlphaFoldDB" id="A0A1H7VNS0"/>
<dbReference type="eggNOG" id="COG0365">
    <property type="taxonomic scope" value="Bacteria"/>
</dbReference>
<reference evidence="5" key="1">
    <citation type="submission" date="2016-10" db="EMBL/GenBank/DDBJ databases">
        <authorList>
            <person name="Varghese N."/>
        </authorList>
    </citation>
    <scope>NUCLEOTIDE SEQUENCE [LARGE SCALE GENOMIC DNA]</scope>
    <source>
        <strain evidence="5">DSM 45096 / BCRC 16803 / CGMCC 4.1857 / CIP 109030 / JCM 12277 / KCTC 19219 / NBRC 100920 / 33214</strain>
    </source>
</reference>
<dbReference type="GO" id="GO:0044550">
    <property type="term" value="P:secondary metabolite biosynthetic process"/>
    <property type="evidence" value="ECO:0007669"/>
    <property type="project" value="TreeGrafter"/>
</dbReference>
<evidence type="ECO:0000256" key="2">
    <source>
        <dbReference type="SAM" id="MobiDB-lite"/>
    </source>
</evidence>
<dbReference type="Gene3D" id="1.10.1200.10">
    <property type="entry name" value="ACP-like"/>
    <property type="match status" value="1"/>
</dbReference>
<sequence length="577" mass="59905">MAEVLDVDVTEVSETDLFYEDLGVDSLEKVEITTRVEAEFGVKLSAEQAAAIRCAADAVAALAATATATDLVDRLVGRQLAAGRGGCTAVVDPDLGEVDYRRLHGAARGYAGALRAAGVTPGSRGLVIAEDSLATVVAALGLWWHGCVPAIVSPMLSDAELRHICDDFGPALLHLDAAPKRQQALATMFAAVPQLTGDDVREALRTGTPTPASRPDEASEPAGRAADDEALVQYTSGTTGVPKGVRHRAGALEAVVDGFGSLLGLRQDDVVLSSARMSFGYGFGSSVLLPLAAGATVVLIRGVADLHAVSAAVERHRPTVLCSVPRMYAALLDGGKASEIPALRKLRLCLSAGENCPPALARRIRGEFGAELVNGLGATEALYIVVATPSDDPTVTGIGTAVPGVTATVRGQEGQLLPAGAEGRLHIAGPTVALGYIGRADAARKAFADGGLYTGDIVRRTEHGSFEYLCRADDLLNLGGYKVAPSEIESVVRAVAGVRECAVVAAHDGNGLEEAVLYLVAAEEADPGQVRRAVLAAMRGALASFKRPARVEFLDRLPTTSTGKLATYRLRTQAVQA</sequence>
<name>A0A1H7VNS0_STRJI</name>
<gene>
    <name evidence="4" type="ORF">SAMN05414137_118151</name>
</gene>
<dbReference type="Gene3D" id="3.40.50.12780">
    <property type="entry name" value="N-terminal domain of ligase-like"/>
    <property type="match status" value="1"/>
</dbReference>
<accession>A0A1H7VNS0</accession>
<proteinExistence type="predicted"/>
<feature type="region of interest" description="Disordered" evidence="2">
    <location>
        <begin position="203"/>
        <end position="227"/>
    </location>
</feature>
<dbReference type="InterPro" id="IPR025110">
    <property type="entry name" value="AMP-bd_C"/>
</dbReference>
<dbReference type="InterPro" id="IPR020845">
    <property type="entry name" value="AMP-binding_CS"/>
</dbReference>
<dbReference type="EMBL" id="FOAZ01000018">
    <property type="protein sequence ID" value="SEM10674.1"/>
    <property type="molecule type" value="Genomic_DNA"/>
</dbReference>
<dbReference type="SUPFAM" id="SSF56801">
    <property type="entry name" value="Acetyl-CoA synthetase-like"/>
    <property type="match status" value="1"/>
</dbReference>
<evidence type="ECO:0000259" key="3">
    <source>
        <dbReference type="PROSITE" id="PS50075"/>
    </source>
</evidence>
<evidence type="ECO:0000256" key="1">
    <source>
        <dbReference type="ARBA" id="ARBA00022598"/>
    </source>
</evidence>
<dbReference type="InterPro" id="IPR042099">
    <property type="entry name" value="ANL_N_sf"/>
</dbReference>
<dbReference type="PROSITE" id="PS00455">
    <property type="entry name" value="AMP_BINDING"/>
    <property type="match status" value="1"/>
</dbReference>
<evidence type="ECO:0000313" key="5">
    <source>
        <dbReference type="Proteomes" id="UP000183015"/>
    </source>
</evidence>
<dbReference type="PANTHER" id="PTHR43352:SF1">
    <property type="entry name" value="ANTHRANILATE--COA LIGASE"/>
    <property type="match status" value="1"/>
</dbReference>
<dbReference type="InterPro" id="IPR045851">
    <property type="entry name" value="AMP-bd_C_sf"/>
</dbReference>
<dbReference type="Pfam" id="PF13193">
    <property type="entry name" value="AMP-binding_C"/>
    <property type="match status" value="1"/>
</dbReference>
<dbReference type="Pfam" id="PF00501">
    <property type="entry name" value="AMP-binding"/>
    <property type="match status" value="1"/>
</dbReference>
<dbReference type="GO" id="GO:0016878">
    <property type="term" value="F:acid-thiol ligase activity"/>
    <property type="evidence" value="ECO:0007669"/>
    <property type="project" value="TreeGrafter"/>
</dbReference>
<dbReference type="InterPro" id="IPR009081">
    <property type="entry name" value="PP-bd_ACP"/>
</dbReference>
<keyword evidence="1" id="KW-0436">Ligase</keyword>
<evidence type="ECO:0000313" key="4">
    <source>
        <dbReference type="EMBL" id="SEM10674.1"/>
    </source>
</evidence>